<feature type="compositionally biased region" description="Low complexity" evidence="1">
    <location>
        <begin position="602"/>
        <end position="614"/>
    </location>
</feature>
<feature type="region of interest" description="Disordered" evidence="1">
    <location>
        <begin position="560"/>
        <end position="581"/>
    </location>
</feature>
<dbReference type="OrthoDB" id="3058472at2759"/>
<feature type="compositionally biased region" description="Gly residues" evidence="1">
    <location>
        <begin position="615"/>
        <end position="628"/>
    </location>
</feature>
<name>A0A9P5Q0X4_9AGAR</name>
<feature type="compositionally biased region" description="Polar residues" evidence="1">
    <location>
        <begin position="1"/>
        <end position="31"/>
    </location>
</feature>
<feature type="region of interest" description="Disordered" evidence="1">
    <location>
        <begin position="1"/>
        <end position="72"/>
    </location>
</feature>
<feature type="region of interest" description="Disordered" evidence="1">
    <location>
        <begin position="86"/>
        <end position="110"/>
    </location>
</feature>
<proteinExistence type="predicted"/>
<reference evidence="2" key="1">
    <citation type="submission" date="2020-11" db="EMBL/GenBank/DDBJ databases">
        <authorList>
            <consortium name="DOE Joint Genome Institute"/>
            <person name="Ahrendt S."/>
            <person name="Riley R."/>
            <person name="Andreopoulos W."/>
            <person name="Labutti K."/>
            <person name="Pangilinan J."/>
            <person name="Ruiz-Duenas F.J."/>
            <person name="Barrasa J.M."/>
            <person name="Sanchez-Garcia M."/>
            <person name="Camarero S."/>
            <person name="Miyauchi S."/>
            <person name="Serrano A."/>
            <person name="Linde D."/>
            <person name="Babiker R."/>
            <person name="Drula E."/>
            <person name="Ayuso-Fernandez I."/>
            <person name="Pacheco R."/>
            <person name="Padilla G."/>
            <person name="Ferreira P."/>
            <person name="Barriuso J."/>
            <person name="Kellner H."/>
            <person name="Castanera R."/>
            <person name="Alfaro M."/>
            <person name="Ramirez L."/>
            <person name="Pisabarro A.G."/>
            <person name="Kuo A."/>
            <person name="Tritt A."/>
            <person name="Lipzen A."/>
            <person name="He G."/>
            <person name="Yan M."/>
            <person name="Ng V."/>
            <person name="Cullen D."/>
            <person name="Martin F."/>
            <person name="Rosso M.-N."/>
            <person name="Henrissat B."/>
            <person name="Hibbett D."/>
            <person name="Martinez A.T."/>
            <person name="Grigoriev I.V."/>
        </authorList>
    </citation>
    <scope>NUCLEOTIDE SEQUENCE</scope>
    <source>
        <strain evidence="2">AH 40177</strain>
    </source>
</reference>
<feature type="compositionally biased region" description="Polar residues" evidence="1">
    <location>
        <begin position="268"/>
        <end position="279"/>
    </location>
</feature>
<evidence type="ECO:0000313" key="2">
    <source>
        <dbReference type="EMBL" id="KAF9072748.1"/>
    </source>
</evidence>
<gene>
    <name evidence="2" type="ORF">BDP27DRAFT_1400678</name>
</gene>
<feature type="compositionally biased region" description="Low complexity" evidence="1">
    <location>
        <begin position="503"/>
        <end position="516"/>
    </location>
</feature>
<feature type="region of interest" description="Disordered" evidence="1">
    <location>
        <begin position="595"/>
        <end position="628"/>
    </location>
</feature>
<feature type="region of interest" description="Disordered" evidence="1">
    <location>
        <begin position="124"/>
        <end position="279"/>
    </location>
</feature>
<keyword evidence="3" id="KW-1185">Reference proteome</keyword>
<comment type="caution">
    <text evidence="2">The sequence shown here is derived from an EMBL/GenBank/DDBJ whole genome shotgun (WGS) entry which is preliminary data.</text>
</comment>
<feature type="compositionally biased region" description="Low complexity" evidence="1">
    <location>
        <begin position="220"/>
        <end position="232"/>
    </location>
</feature>
<dbReference type="Proteomes" id="UP000772434">
    <property type="component" value="Unassembled WGS sequence"/>
</dbReference>
<feature type="region of interest" description="Disordered" evidence="1">
    <location>
        <begin position="415"/>
        <end position="546"/>
    </location>
</feature>
<dbReference type="AlphaFoldDB" id="A0A9P5Q0X4"/>
<accession>A0A9P5Q0X4</accession>
<organism evidence="2 3">
    <name type="scientific">Rhodocollybia butyracea</name>
    <dbReference type="NCBI Taxonomy" id="206335"/>
    <lineage>
        <taxon>Eukaryota</taxon>
        <taxon>Fungi</taxon>
        <taxon>Dikarya</taxon>
        <taxon>Basidiomycota</taxon>
        <taxon>Agaricomycotina</taxon>
        <taxon>Agaricomycetes</taxon>
        <taxon>Agaricomycetidae</taxon>
        <taxon>Agaricales</taxon>
        <taxon>Marasmiineae</taxon>
        <taxon>Omphalotaceae</taxon>
        <taxon>Rhodocollybia</taxon>
    </lineage>
</organism>
<evidence type="ECO:0000256" key="1">
    <source>
        <dbReference type="SAM" id="MobiDB-lite"/>
    </source>
</evidence>
<feature type="compositionally biased region" description="Basic and acidic residues" evidence="1">
    <location>
        <begin position="254"/>
        <end position="264"/>
    </location>
</feature>
<sequence>MAEPSFRSSRQLSQPSVMTNLSIRSASTQRSHPIRSPQLYGPRPVPTHNPSSRQPVRSYYATNPDPPNAEDEVEDYMNINAADADGYTMNFNNSPQGIKERLPKRKDDKKKFIGGFVNSLRKVPRSMFKPGRNSPVATKQPVQRAPFPSYMLTPPTPVVPGQQTSYVEEHIPFPQPEIEPPDILSHSTSPHPTRIEVEEQSPEQNPDRDPDAAPSRHTSQHNPNNTSTNHNSYGYPSSYRNPPSIAAHPQPSPDYRRMSRHTGEESIPANSYTGTPSFSTELERTPFRIIRALLNMPWISHDRVTVDYSPGMESNGGIMRVIPEGARTSGSRGSKRATARWSIVDQGWRPWKRTSVFLTLDGRVVSPQADGPSALARGDARKGQMYVPVDKPLTSWYSGGHIARNLKNRRSTIARNSRNSREVDLLSLGSSPRSSVGTARAAARRRTSRSTFTSPSPTSPSPARRPRNRESAQHTPQRHSRRLYYSNDEYVFLDPGSTPGSSPIIARRANPRSPRSPSREAPSRPNVRRRNRDPSQSPQVFMPPPASSYPLSPLVFLPPSHLDSAAGGSEPHPHSQSSPVPAVFGVTPVYMSMLPPPPPPGSASGIGESSPPGLAGRGAGGGYGSGYGVQGYGNAGGTYAYGYAYPYRYQSPPPQVHHYDEAKRPTQPTG</sequence>
<protein>
    <submittedName>
        <fullName evidence="2">Uncharacterized protein</fullName>
    </submittedName>
</protein>
<feature type="compositionally biased region" description="Basic and acidic residues" evidence="1">
    <location>
        <begin position="98"/>
        <end position="110"/>
    </location>
</feature>
<dbReference type="EMBL" id="JADNRY010000022">
    <property type="protein sequence ID" value="KAF9072748.1"/>
    <property type="molecule type" value="Genomic_DNA"/>
</dbReference>
<evidence type="ECO:0000313" key="3">
    <source>
        <dbReference type="Proteomes" id="UP000772434"/>
    </source>
</evidence>